<keyword evidence="2" id="KW-1185">Reference proteome</keyword>
<protein>
    <recommendedName>
        <fullName evidence="3">DUF721 domain-containing protein</fullName>
    </recommendedName>
</protein>
<dbReference type="EMBL" id="PDOC01000004">
    <property type="protein sequence ID" value="PIL45312.1"/>
    <property type="molecule type" value="Genomic_DNA"/>
</dbReference>
<dbReference type="AlphaFoldDB" id="A0A2G8TGZ2"/>
<comment type="caution">
    <text evidence="1">The sequence shown here is derived from an EMBL/GenBank/DDBJ whole genome shotgun (WGS) entry which is preliminary data.</text>
</comment>
<reference evidence="1 2" key="1">
    <citation type="submission" date="2017-10" db="EMBL/GenBank/DDBJ databases">
        <title>Massilia psychrophilum sp. nov., a novel purple-pigmented bacterium isolated from Tianshan glacier, Xinjiang Municipality, China.</title>
        <authorList>
            <person name="Wang H."/>
        </authorList>
    </citation>
    <scope>NUCLEOTIDE SEQUENCE [LARGE SCALE GENOMIC DNA]</scope>
    <source>
        <strain evidence="1 2">JCM 30074</strain>
    </source>
</reference>
<dbReference type="OrthoDB" id="8521216at2"/>
<accession>A0A2G8TGZ2</accession>
<sequence length="168" mass="18241">MLRLMRFNSHNQGIGHIYGTKSRQTSVGATSFLTGNARMASLLPAAMRMASLQKDCAAALPPMFGTCDVLSFEDTQLVLATPTSAVAAKLKQQLPKLQAALQKRGWQINNIRLKVQVTRSIPAVVHTRQLDFPQTAVAAFEELGNTLPENAQNASLIAAIKAMAARRR</sequence>
<organism evidence="1 2">
    <name type="scientific">Massilia eurypsychrophila</name>
    <dbReference type="NCBI Taxonomy" id="1485217"/>
    <lineage>
        <taxon>Bacteria</taxon>
        <taxon>Pseudomonadati</taxon>
        <taxon>Pseudomonadota</taxon>
        <taxon>Betaproteobacteria</taxon>
        <taxon>Burkholderiales</taxon>
        <taxon>Oxalobacteraceae</taxon>
        <taxon>Telluria group</taxon>
        <taxon>Massilia</taxon>
    </lineage>
</organism>
<evidence type="ECO:0008006" key="3">
    <source>
        <dbReference type="Google" id="ProtNLM"/>
    </source>
</evidence>
<dbReference type="InterPro" id="IPR007922">
    <property type="entry name" value="DciA-like"/>
</dbReference>
<evidence type="ECO:0000313" key="1">
    <source>
        <dbReference type="EMBL" id="PIL45312.1"/>
    </source>
</evidence>
<name>A0A2G8TGZ2_9BURK</name>
<dbReference type="Proteomes" id="UP000230390">
    <property type="component" value="Unassembled WGS sequence"/>
</dbReference>
<proteinExistence type="predicted"/>
<gene>
    <name evidence="1" type="ORF">CR105_09015</name>
</gene>
<dbReference type="Pfam" id="PF05258">
    <property type="entry name" value="DciA"/>
    <property type="match status" value="1"/>
</dbReference>
<evidence type="ECO:0000313" key="2">
    <source>
        <dbReference type="Proteomes" id="UP000230390"/>
    </source>
</evidence>